<proteinExistence type="inferred from homology"/>
<evidence type="ECO:0000313" key="10">
    <source>
        <dbReference type="EMBL" id="PJB57360.1"/>
    </source>
</evidence>
<evidence type="ECO:0000313" key="7">
    <source>
        <dbReference type="EMBL" id="OIP67062.1"/>
    </source>
</evidence>
<dbReference type="GO" id="GO:0016787">
    <property type="term" value="F:hydrolase activity"/>
    <property type="evidence" value="ECO:0007669"/>
    <property type="project" value="UniProtKB-KW"/>
</dbReference>
<comment type="similarity">
    <text evidence="6">Belongs to the HepT RNase toxin family.</text>
</comment>
<dbReference type="PANTHER" id="PTHR34139">
    <property type="entry name" value="UPF0331 PROTEIN MJ0127"/>
    <property type="match status" value="1"/>
</dbReference>
<dbReference type="EMBL" id="MNYY01000144">
    <property type="protein sequence ID" value="OIP67062.1"/>
    <property type="molecule type" value="Genomic_DNA"/>
</dbReference>
<organism evidence="7 11">
    <name type="scientific">Candidatus Infernicultor aquiphilus</name>
    <dbReference type="NCBI Taxonomy" id="1805029"/>
    <lineage>
        <taxon>Bacteria</taxon>
        <taxon>Pseudomonadati</taxon>
        <taxon>Atribacterota</taxon>
        <taxon>Candidatus Phoenicimicrobiia</taxon>
        <taxon>Candidatus Pheonicimicrobiales</taxon>
        <taxon>Candidatus Phoenicimicrobiaceae</taxon>
        <taxon>Candidatus Infernicultor</taxon>
    </lineage>
</organism>
<dbReference type="Gene3D" id="1.20.120.580">
    <property type="entry name" value="bsu32300-like"/>
    <property type="match status" value="1"/>
</dbReference>
<reference evidence="7 11" key="1">
    <citation type="journal article" date="2016" name="Environ. Microbiol.">
        <title>Genomic resolution of a cold subsurface aquifer community provides metabolic insights for novel microbes adapted to high CO concentrations.</title>
        <authorList>
            <person name="Probst A.J."/>
            <person name="Castelle C.J."/>
            <person name="Singh A."/>
            <person name="Brown C.T."/>
            <person name="Anantharaman K."/>
            <person name="Sharon I."/>
            <person name="Hug L.A."/>
            <person name="Burstein D."/>
            <person name="Emerson J.B."/>
            <person name="Thomas B.C."/>
            <person name="Banfield J.F."/>
        </authorList>
    </citation>
    <scope>NUCLEOTIDE SEQUENCE [LARGE SCALE GENOMIC DNA]</scope>
    <source>
        <strain evidence="7">CG2_30_33_13</strain>
    </source>
</reference>
<comment type="caution">
    <text evidence="7">The sequence shown here is derived from an EMBL/GenBank/DDBJ whole genome shotgun (WGS) entry which is preliminary data.</text>
</comment>
<dbReference type="Proteomes" id="UP000182763">
    <property type="component" value="Unassembled WGS sequence"/>
</dbReference>
<dbReference type="RefSeq" id="WP_406607862.1">
    <property type="nucleotide sequence ID" value="NZ_PFKO01000260.1"/>
</dbReference>
<dbReference type="Proteomes" id="UP000228560">
    <property type="component" value="Unassembled WGS sequence"/>
</dbReference>
<dbReference type="EMBL" id="PFKO01000260">
    <property type="protein sequence ID" value="PIY32101.1"/>
    <property type="molecule type" value="Genomic_DNA"/>
</dbReference>
<accession>A0A2M7PNV9</accession>
<evidence type="ECO:0000313" key="12">
    <source>
        <dbReference type="Proteomes" id="UP000228560"/>
    </source>
</evidence>
<dbReference type="EMBL" id="PFTV01000062">
    <property type="protein sequence ID" value="PJB57360.1"/>
    <property type="molecule type" value="Genomic_DNA"/>
</dbReference>
<dbReference type="GO" id="GO:0000166">
    <property type="term" value="F:nucleotide binding"/>
    <property type="evidence" value="ECO:0007669"/>
    <property type="project" value="UniProtKB-KW"/>
</dbReference>
<evidence type="ECO:0000256" key="5">
    <source>
        <dbReference type="ARBA" id="ARBA00022801"/>
    </source>
</evidence>
<keyword evidence="5" id="KW-0378">Hydrolase</keyword>
<dbReference type="GO" id="GO:0004540">
    <property type="term" value="F:RNA nuclease activity"/>
    <property type="evidence" value="ECO:0007669"/>
    <property type="project" value="InterPro"/>
</dbReference>
<dbReference type="PANTHER" id="PTHR34139:SF1">
    <property type="entry name" value="RNASE MJ1380-RELATED"/>
    <property type="match status" value="1"/>
</dbReference>
<evidence type="ECO:0000313" key="11">
    <source>
        <dbReference type="Proteomes" id="UP000182763"/>
    </source>
</evidence>
<dbReference type="Proteomes" id="UP000230646">
    <property type="component" value="Unassembled WGS sequence"/>
</dbReference>
<dbReference type="EMBL" id="PFIP01000149">
    <property type="protein sequence ID" value="PIX33512.1"/>
    <property type="molecule type" value="Genomic_DNA"/>
</dbReference>
<protein>
    <recommendedName>
        <fullName evidence="14">DUF86 domain-containing protein</fullName>
    </recommendedName>
</protein>
<evidence type="ECO:0000256" key="1">
    <source>
        <dbReference type="ARBA" id="ARBA00022553"/>
    </source>
</evidence>
<dbReference type="AlphaFoldDB" id="A0A1J5GGP1"/>
<evidence type="ECO:0000256" key="3">
    <source>
        <dbReference type="ARBA" id="ARBA00022722"/>
    </source>
</evidence>
<evidence type="ECO:0000313" key="8">
    <source>
        <dbReference type="EMBL" id="PIX33512.1"/>
    </source>
</evidence>
<accession>A0A2M7K5V1</accession>
<reference evidence="8" key="3">
    <citation type="submission" date="2017-09" db="EMBL/GenBank/DDBJ databases">
        <title>Depth-based differentiation of microbial function through sediment-hosted aquifers and enrichment of novel symbionts in the deep terrestrial subsurface.</title>
        <authorList>
            <person name="Probst A.J."/>
            <person name="Ladd B."/>
            <person name="Jarett J.K."/>
            <person name="Geller-Mcgrath D.E."/>
            <person name="Sieber C.M.K."/>
            <person name="Emerson J.B."/>
            <person name="Anantharaman K."/>
            <person name="Thomas B.C."/>
            <person name="Malmstrom R."/>
            <person name="Stieglmeier M."/>
            <person name="Klingl A."/>
            <person name="Woyke T."/>
            <person name="Ryan C.M."/>
            <person name="Banfield J.F."/>
        </authorList>
    </citation>
    <scope>NUCLEOTIDE SEQUENCE</scope>
    <source>
        <strain evidence="8">CG_4_8_14_3_um_filter_34_18</strain>
    </source>
</reference>
<dbReference type="InterPro" id="IPR008201">
    <property type="entry name" value="HepT-like"/>
</dbReference>
<keyword evidence="4" id="KW-0547">Nucleotide-binding</keyword>
<evidence type="ECO:0000256" key="4">
    <source>
        <dbReference type="ARBA" id="ARBA00022741"/>
    </source>
</evidence>
<accession>A0A1J5GGP1</accession>
<dbReference type="InterPro" id="IPR037038">
    <property type="entry name" value="HepT-like_sf"/>
</dbReference>
<reference evidence="12 13" key="2">
    <citation type="submission" date="2017-09" db="EMBL/GenBank/DDBJ databases">
        <title>Depth-based differentiation of microbial function through sediment-hosted aquifers and enrichment of novel symbionts in the deep terrestrial subsurface.</title>
        <authorList>
            <person name="Probst A.J."/>
            <person name="Ladd B."/>
            <person name="Jarett J.K."/>
            <person name="Geller-Mcgrath D.E."/>
            <person name="Sieber C.M."/>
            <person name="Emerson J.B."/>
            <person name="Anantharaman K."/>
            <person name="Thomas B.C."/>
            <person name="Malmstrom R."/>
            <person name="Stieglmeier M."/>
            <person name="Klingl A."/>
            <person name="Woyke T."/>
            <person name="Ryan C.M."/>
            <person name="Banfield J.F."/>
        </authorList>
    </citation>
    <scope>NUCLEOTIDE SEQUENCE [LARGE SCALE GENOMIC DNA]</scope>
    <source>
        <strain evidence="9">CG_4_10_14_3_um_filter_34_13</strain>
        <strain evidence="10">CG_4_9_14_3_um_filter_33_16</strain>
    </source>
</reference>
<evidence type="ECO:0000313" key="13">
    <source>
        <dbReference type="Proteomes" id="UP000230646"/>
    </source>
</evidence>
<dbReference type="InterPro" id="IPR051813">
    <property type="entry name" value="HepT_RNase_toxin"/>
</dbReference>
<accession>A0A2M8CE73</accession>
<keyword evidence="2" id="KW-1277">Toxin-antitoxin system</keyword>
<dbReference type="GO" id="GO:0110001">
    <property type="term" value="C:toxin-antitoxin complex"/>
    <property type="evidence" value="ECO:0007669"/>
    <property type="project" value="InterPro"/>
</dbReference>
<evidence type="ECO:0000256" key="6">
    <source>
        <dbReference type="ARBA" id="ARBA00024207"/>
    </source>
</evidence>
<gene>
    <name evidence="7" type="ORF">AUK42_07185</name>
    <name evidence="10" type="ORF">CO097_02585</name>
    <name evidence="9" type="ORF">COZ07_06880</name>
    <name evidence="8" type="ORF">COZ58_07370</name>
</gene>
<keyword evidence="3" id="KW-0540">Nuclease</keyword>
<name>A0A1J5GGP1_9BACT</name>
<dbReference type="Pfam" id="PF01934">
    <property type="entry name" value="HepT-like"/>
    <property type="match status" value="1"/>
</dbReference>
<dbReference type="STRING" id="1805029.AUK42_07185"/>
<sequence length="114" mass="13801">MKRNLKLYLQDIWESTLAIEEYTQNLTEDEFYSNRQVQDAIVRRLEIIGEAVKNIDDDFRNKYPQIPWKKIAGMRDIIAHEYFGVKLERVWDVLRKDLPDIKQQMLLIMEREDV</sequence>
<evidence type="ECO:0008006" key="14">
    <source>
        <dbReference type="Google" id="ProtNLM"/>
    </source>
</evidence>
<dbReference type="Proteomes" id="UP000231493">
    <property type="component" value="Unassembled WGS sequence"/>
</dbReference>
<evidence type="ECO:0000256" key="2">
    <source>
        <dbReference type="ARBA" id="ARBA00022649"/>
    </source>
</evidence>
<keyword evidence="1" id="KW-0597">Phosphoprotein</keyword>
<evidence type="ECO:0000313" key="9">
    <source>
        <dbReference type="EMBL" id="PIY32101.1"/>
    </source>
</evidence>